<evidence type="ECO:0000256" key="6">
    <source>
        <dbReference type="ARBA" id="ARBA00022771"/>
    </source>
</evidence>
<comment type="cofactor">
    <cofactor evidence="15">
        <name>Zn(2+)</name>
        <dbReference type="ChEBI" id="CHEBI:29105"/>
    </cofactor>
    <text evidence="15">Binds 1 zinc ion per subunit.</text>
</comment>
<evidence type="ECO:0000256" key="14">
    <source>
        <dbReference type="ARBA" id="ARBA00044632"/>
    </source>
</evidence>
<evidence type="ECO:0000256" key="8">
    <source>
        <dbReference type="ARBA" id="ARBA00022833"/>
    </source>
</evidence>
<comment type="similarity">
    <text evidence="2 15">Belongs to the FPG family.</text>
</comment>
<dbReference type="GO" id="GO:0003684">
    <property type="term" value="F:damaged DNA binding"/>
    <property type="evidence" value="ECO:0007669"/>
    <property type="project" value="InterPro"/>
</dbReference>
<dbReference type="Gene3D" id="1.10.8.50">
    <property type="match status" value="1"/>
</dbReference>
<evidence type="ECO:0000256" key="4">
    <source>
        <dbReference type="ARBA" id="ARBA00022723"/>
    </source>
</evidence>
<dbReference type="InterPro" id="IPR035937">
    <property type="entry name" value="FPG_N"/>
</dbReference>
<gene>
    <name evidence="15 18" type="primary">mutM</name>
    <name evidence="15" type="synonym">fpg</name>
    <name evidence="18" type="ORF">K8V32_03780</name>
</gene>
<proteinExistence type="inferred from homology"/>
<evidence type="ECO:0000313" key="19">
    <source>
        <dbReference type="Proteomes" id="UP000703315"/>
    </source>
</evidence>
<name>A0A921K6S6_9MICC</name>
<dbReference type="SMART" id="SM00898">
    <property type="entry name" value="Fapy_DNA_glyco"/>
    <property type="match status" value="1"/>
</dbReference>
<evidence type="ECO:0000256" key="15">
    <source>
        <dbReference type="HAMAP-Rule" id="MF_00103"/>
    </source>
</evidence>
<feature type="active site" description="Schiff-base intermediate with DNA" evidence="15">
    <location>
        <position position="2"/>
    </location>
</feature>
<dbReference type="NCBIfam" id="TIGR00577">
    <property type="entry name" value="fpg"/>
    <property type="match status" value="1"/>
</dbReference>
<comment type="catalytic activity">
    <reaction evidence="1 15">
        <text>Hydrolysis of DNA containing ring-opened 7-methylguanine residues, releasing 2,6-diamino-4-hydroxy-5-(N-methyl)formamidopyrimidine.</text>
        <dbReference type="EC" id="3.2.2.23"/>
    </reaction>
</comment>
<keyword evidence="4 15" id="KW-0479">Metal-binding</keyword>
<keyword evidence="11 15" id="KW-0456">Lyase</keyword>
<accession>A0A921K6S6</accession>
<keyword evidence="12 15" id="KW-0511">Multifunctional enzyme</keyword>
<feature type="domain" description="Formamidopyrimidine-DNA glycosylase catalytic" evidence="17">
    <location>
        <begin position="2"/>
        <end position="121"/>
    </location>
</feature>
<dbReference type="RefSeq" id="WP_303903106.1">
    <property type="nucleotide sequence ID" value="NZ_DYXC01000051.1"/>
</dbReference>
<evidence type="ECO:0000259" key="16">
    <source>
        <dbReference type="PROSITE" id="PS51066"/>
    </source>
</evidence>
<evidence type="ECO:0000256" key="2">
    <source>
        <dbReference type="ARBA" id="ARBA00009409"/>
    </source>
</evidence>
<dbReference type="CDD" id="cd08966">
    <property type="entry name" value="EcFpg-like_N"/>
    <property type="match status" value="1"/>
</dbReference>
<comment type="subunit">
    <text evidence="3 15">Monomer.</text>
</comment>
<keyword evidence="9 15" id="KW-0238">DNA-binding</keyword>
<comment type="function">
    <text evidence="15">Involved in base excision repair of DNA damaged by oxidation or by mutagenic agents. Acts as DNA glycosylase that recognizes and removes damaged bases. Has a preference for oxidized purines, such as 7,8-dihydro-8-oxoguanine (8-oxoG). Has AP (apurinic/apyrimidinic) lyase activity and introduces nicks in the DNA strand. Cleaves the DNA backbone by beta-delta elimination to generate a single-strand break at the site of the removed base with both 3'- and 5'-phosphates.</text>
</comment>
<reference evidence="18" key="1">
    <citation type="journal article" date="2021" name="PeerJ">
        <title>Extensive microbial diversity within the chicken gut microbiome revealed by metagenomics and culture.</title>
        <authorList>
            <person name="Gilroy R."/>
            <person name="Ravi A."/>
            <person name="Getino M."/>
            <person name="Pursley I."/>
            <person name="Horton D.L."/>
            <person name="Alikhan N.F."/>
            <person name="Baker D."/>
            <person name="Gharbi K."/>
            <person name="Hall N."/>
            <person name="Watson M."/>
            <person name="Adriaenssens E.M."/>
            <person name="Foster-Nyarko E."/>
            <person name="Jarju S."/>
            <person name="Secka A."/>
            <person name="Antonio M."/>
            <person name="Oren A."/>
            <person name="Chaudhuri R.R."/>
            <person name="La Ragione R."/>
            <person name="Hildebrand F."/>
            <person name="Pallen M.J."/>
        </authorList>
    </citation>
    <scope>NUCLEOTIDE SEQUENCE</scope>
    <source>
        <strain evidence="18">ChiHjej13B12-14962</strain>
    </source>
</reference>
<feature type="active site" description="Proton donor; for delta-elimination activity" evidence="15">
    <location>
        <position position="282"/>
    </location>
</feature>
<dbReference type="InterPro" id="IPR012319">
    <property type="entry name" value="FPG_cat"/>
</dbReference>
<dbReference type="SUPFAM" id="SSF81624">
    <property type="entry name" value="N-terminal domain of MutM-like DNA repair proteins"/>
    <property type="match status" value="1"/>
</dbReference>
<dbReference type="GO" id="GO:0006979">
    <property type="term" value="P:response to oxidative stress"/>
    <property type="evidence" value="ECO:0007669"/>
    <property type="project" value="UniProtKB-ARBA"/>
</dbReference>
<dbReference type="InterPro" id="IPR015886">
    <property type="entry name" value="H2TH_FPG"/>
</dbReference>
<evidence type="ECO:0000256" key="7">
    <source>
        <dbReference type="ARBA" id="ARBA00022801"/>
    </source>
</evidence>
<evidence type="ECO:0000256" key="1">
    <source>
        <dbReference type="ARBA" id="ARBA00001668"/>
    </source>
</evidence>
<keyword evidence="10 15" id="KW-0234">DNA repair</keyword>
<dbReference type="GO" id="GO:0008270">
    <property type="term" value="F:zinc ion binding"/>
    <property type="evidence" value="ECO:0007669"/>
    <property type="project" value="UniProtKB-UniRule"/>
</dbReference>
<dbReference type="SUPFAM" id="SSF57716">
    <property type="entry name" value="Glucocorticoid receptor-like (DNA-binding domain)"/>
    <property type="match status" value="1"/>
</dbReference>
<dbReference type="FunFam" id="1.10.8.50:FF:000003">
    <property type="entry name" value="Formamidopyrimidine-DNA glycosylase"/>
    <property type="match status" value="1"/>
</dbReference>
<dbReference type="GO" id="GO:0034039">
    <property type="term" value="F:8-oxo-7,8-dihydroguanine DNA N-glycosylase activity"/>
    <property type="evidence" value="ECO:0007669"/>
    <property type="project" value="TreeGrafter"/>
</dbReference>
<evidence type="ECO:0000259" key="17">
    <source>
        <dbReference type="PROSITE" id="PS51068"/>
    </source>
</evidence>
<protein>
    <recommendedName>
        <fullName evidence="15">Formamidopyrimidine-DNA glycosylase</fullName>
        <shortName evidence="15">Fapy-DNA glycosylase</shortName>
        <ecNumber evidence="15">3.2.2.23</ecNumber>
    </recommendedName>
    <alternativeName>
        <fullName evidence="15">DNA-(apurinic or apyrimidinic site) lyase MutM</fullName>
        <shortName evidence="15">AP lyase MutM</shortName>
        <ecNumber evidence="15">4.2.99.18</ecNumber>
    </alternativeName>
</protein>
<dbReference type="Proteomes" id="UP000703315">
    <property type="component" value="Unassembled WGS sequence"/>
</dbReference>
<dbReference type="Gene3D" id="3.20.190.10">
    <property type="entry name" value="MutM-like, N-terminal"/>
    <property type="match status" value="1"/>
</dbReference>
<evidence type="ECO:0000256" key="3">
    <source>
        <dbReference type="ARBA" id="ARBA00011245"/>
    </source>
</evidence>
<evidence type="ECO:0000256" key="12">
    <source>
        <dbReference type="ARBA" id="ARBA00023268"/>
    </source>
</evidence>
<dbReference type="NCBIfam" id="NF002211">
    <property type="entry name" value="PRK01103.1"/>
    <property type="match status" value="1"/>
</dbReference>
<sequence>MPELPEVEVVRRGVQQWASTAHVTAVEILDQRSLRRHVDGPEDFIFRLVGQRLGASHRRGKYLWIALDEGYRAIVIHLGMSGQVLVSDPDITDPKHLKIRITICRDDDIQELRFVDQRIFGGLYIDTLLPAEDHPEELIPETVAHIGRDPLDPLFSAEAIFRQLRKRKSSLKRALLDQTVSSGIGNIYADEALFRARLHYARPTETLTRNEVSRVYTAAEQVMRLALSQGGTSFDALYVNVNGESGYFDRSLNVYGRAGKPCLVCRENGNDTLIVRQKFMNRSSHYCPKCQPVPRRARW</sequence>
<keyword evidence="6 15" id="KW-0863">Zinc-finger</keyword>
<dbReference type="Pfam" id="PF06831">
    <property type="entry name" value="H2TH"/>
    <property type="match status" value="1"/>
</dbReference>
<dbReference type="PROSITE" id="PS51068">
    <property type="entry name" value="FPG_CAT"/>
    <property type="match status" value="1"/>
</dbReference>
<dbReference type="SMART" id="SM01232">
    <property type="entry name" value="H2TH"/>
    <property type="match status" value="1"/>
</dbReference>
<feature type="domain" description="FPG-type" evidence="16">
    <location>
        <begin position="253"/>
        <end position="292"/>
    </location>
</feature>
<feature type="active site" description="Proton donor; for beta-elimination activity" evidence="15">
    <location>
        <position position="61"/>
    </location>
</feature>
<reference evidence="18" key="2">
    <citation type="submission" date="2021-09" db="EMBL/GenBank/DDBJ databases">
        <authorList>
            <person name="Gilroy R."/>
        </authorList>
    </citation>
    <scope>NUCLEOTIDE SEQUENCE</scope>
    <source>
        <strain evidence="18">ChiHjej13B12-14962</strain>
    </source>
</reference>
<keyword evidence="7 15" id="KW-0378">Hydrolase</keyword>
<keyword evidence="8 15" id="KW-0862">Zinc</keyword>
<dbReference type="HAMAP" id="MF_00103">
    <property type="entry name" value="Fapy_DNA_glycosyl"/>
    <property type="match status" value="1"/>
</dbReference>
<keyword evidence="5 15" id="KW-0227">DNA damage</keyword>
<keyword evidence="13 15" id="KW-0326">Glycosidase</keyword>
<dbReference type="InterPro" id="IPR010979">
    <property type="entry name" value="Ribosomal_uS13-like_H2TH"/>
</dbReference>
<dbReference type="EC" id="3.2.2.23" evidence="15"/>
<dbReference type="EC" id="4.2.99.18" evidence="15"/>
<dbReference type="EMBL" id="DYXC01000051">
    <property type="protein sequence ID" value="HJF13910.1"/>
    <property type="molecule type" value="Genomic_DNA"/>
</dbReference>
<dbReference type="GO" id="GO:0140078">
    <property type="term" value="F:class I DNA-(apurinic or apyrimidinic site) endonuclease activity"/>
    <property type="evidence" value="ECO:0007669"/>
    <property type="project" value="UniProtKB-EC"/>
</dbReference>
<dbReference type="InterPro" id="IPR000214">
    <property type="entry name" value="Znf_DNA_glyclase/AP_lyase"/>
</dbReference>
<feature type="binding site" evidence="15">
    <location>
        <position position="118"/>
    </location>
    <ligand>
        <name>DNA</name>
        <dbReference type="ChEBI" id="CHEBI:16991"/>
    </ligand>
</feature>
<evidence type="ECO:0000256" key="10">
    <source>
        <dbReference type="ARBA" id="ARBA00023204"/>
    </source>
</evidence>
<dbReference type="SUPFAM" id="SSF46946">
    <property type="entry name" value="S13-like H2TH domain"/>
    <property type="match status" value="1"/>
</dbReference>
<dbReference type="PANTHER" id="PTHR22993">
    <property type="entry name" value="FORMAMIDOPYRIMIDINE-DNA GLYCOSYLASE"/>
    <property type="match status" value="1"/>
</dbReference>
<comment type="caution">
    <text evidence="18">The sequence shown here is derived from an EMBL/GenBank/DDBJ whole genome shotgun (WGS) entry which is preliminary data.</text>
</comment>
<organism evidence="18 19">
    <name type="scientific">Enteractinococcus helveticum</name>
    <dbReference type="NCBI Taxonomy" id="1837282"/>
    <lineage>
        <taxon>Bacteria</taxon>
        <taxon>Bacillati</taxon>
        <taxon>Actinomycetota</taxon>
        <taxon>Actinomycetes</taxon>
        <taxon>Micrococcales</taxon>
        <taxon>Micrococcaceae</taxon>
    </lineage>
</organism>
<dbReference type="GO" id="GO:0003690">
    <property type="term" value="F:double-stranded DNA binding"/>
    <property type="evidence" value="ECO:0007669"/>
    <property type="project" value="UniProtKB-ARBA"/>
</dbReference>
<dbReference type="GO" id="GO:0006284">
    <property type="term" value="P:base-excision repair"/>
    <property type="evidence" value="ECO:0007669"/>
    <property type="project" value="InterPro"/>
</dbReference>
<evidence type="ECO:0000313" key="18">
    <source>
        <dbReference type="EMBL" id="HJF13910.1"/>
    </source>
</evidence>
<dbReference type="Pfam" id="PF01149">
    <property type="entry name" value="Fapy_DNA_glyco"/>
    <property type="match status" value="1"/>
</dbReference>
<dbReference type="PANTHER" id="PTHR22993:SF9">
    <property type="entry name" value="FORMAMIDOPYRIMIDINE-DNA GLYCOSYLASE"/>
    <property type="match status" value="1"/>
</dbReference>
<evidence type="ECO:0000256" key="9">
    <source>
        <dbReference type="ARBA" id="ARBA00023125"/>
    </source>
</evidence>
<dbReference type="InterPro" id="IPR020629">
    <property type="entry name" value="FPG_Glyclase"/>
</dbReference>
<feature type="active site" description="Proton donor" evidence="15">
    <location>
        <position position="3"/>
    </location>
</feature>
<feature type="binding site" evidence="15">
    <location>
        <position position="167"/>
    </location>
    <ligand>
        <name>DNA</name>
        <dbReference type="ChEBI" id="CHEBI:16991"/>
    </ligand>
</feature>
<evidence type="ECO:0000256" key="5">
    <source>
        <dbReference type="ARBA" id="ARBA00022763"/>
    </source>
</evidence>
<evidence type="ECO:0000256" key="13">
    <source>
        <dbReference type="ARBA" id="ARBA00023295"/>
    </source>
</evidence>
<evidence type="ECO:0000256" key="11">
    <source>
        <dbReference type="ARBA" id="ARBA00023239"/>
    </source>
</evidence>
<dbReference type="AlphaFoldDB" id="A0A921K6S6"/>
<comment type="catalytic activity">
    <reaction evidence="14 15">
        <text>2'-deoxyribonucleotide-(2'-deoxyribose 5'-phosphate)-2'-deoxyribonucleotide-DNA = a 3'-end 2'-deoxyribonucleotide-(2,3-dehydro-2,3-deoxyribose 5'-phosphate)-DNA + a 5'-end 5'-phospho-2'-deoxyribonucleoside-DNA + H(+)</text>
        <dbReference type="Rhea" id="RHEA:66592"/>
        <dbReference type="Rhea" id="RHEA-COMP:13180"/>
        <dbReference type="Rhea" id="RHEA-COMP:16897"/>
        <dbReference type="Rhea" id="RHEA-COMP:17067"/>
        <dbReference type="ChEBI" id="CHEBI:15378"/>
        <dbReference type="ChEBI" id="CHEBI:136412"/>
        <dbReference type="ChEBI" id="CHEBI:157695"/>
        <dbReference type="ChEBI" id="CHEBI:167181"/>
        <dbReference type="EC" id="4.2.99.18"/>
    </reaction>
</comment>
<feature type="binding site" evidence="15">
    <location>
        <position position="96"/>
    </location>
    <ligand>
        <name>DNA</name>
        <dbReference type="ChEBI" id="CHEBI:16991"/>
    </ligand>
</feature>
<dbReference type="PROSITE" id="PS51066">
    <property type="entry name" value="ZF_FPG_2"/>
    <property type="match status" value="1"/>
</dbReference>